<proteinExistence type="predicted"/>
<keyword evidence="2" id="KW-0472">Membrane</keyword>
<dbReference type="Proteomes" id="UP000247099">
    <property type="component" value="Unassembled WGS sequence"/>
</dbReference>
<keyword evidence="4" id="KW-1185">Reference proteome</keyword>
<feature type="compositionally biased region" description="Polar residues" evidence="1">
    <location>
        <begin position="71"/>
        <end position="80"/>
    </location>
</feature>
<dbReference type="EMBL" id="QHJQ01000020">
    <property type="protein sequence ID" value="PXA02855.1"/>
    <property type="molecule type" value="Genomic_DNA"/>
</dbReference>
<comment type="caution">
    <text evidence="3">The sequence shown here is derived from an EMBL/GenBank/DDBJ whole genome shotgun (WGS) entry which is preliminary data.</text>
</comment>
<feature type="transmembrane region" description="Helical" evidence="2">
    <location>
        <begin position="6"/>
        <end position="27"/>
    </location>
</feature>
<evidence type="ECO:0000313" key="4">
    <source>
        <dbReference type="Proteomes" id="UP000247099"/>
    </source>
</evidence>
<evidence type="ECO:0000256" key="1">
    <source>
        <dbReference type="SAM" id="MobiDB-lite"/>
    </source>
</evidence>
<organism evidence="3 4">
    <name type="scientific">Coraliomargarita sinensis</name>
    <dbReference type="NCBI Taxonomy" id="2174842"/>
    <lineage>
        <taxon>Bacteria</taxon>
        <taxon>Pseudomonadati</taxon>
        <taxon>Verrucomicrobiota</taxon>
        <taxon>Opitutia</taxon>
        <taxon>Puniceicoccales</taxon>
        <taxon>Coraliomargaritaceae</taxon>
        <taxon>Coraliomargarita</taxon>
    </lineage>
</organism>
<dbReference type="RefSeq" id="WP_110132271.1">
    <property type="nucleotide sequence ID" value="NZ_QHJQ01000020.1"/>
</dbReference>
<evidence type="ECO:0000313" key="3">
    <source>
        <dbReference type="EMBL" id="PXA02855.1"/>
    </source>
</evidence>
<gene>
    <name evidence="3" type="ORF">DDZ13_14975</name>
</gene>
<sequence>MNWKEFIATIIDSLAWPAVVIVAFFVFKERLGAVLAKLAKVKYKDLELDFEKLREQAKEIESKEPEVNPSEGPSNPTLSSLEDQILNSVESAPSAAILLAWSAVEASLASAVARLAISPESPSYRSPLHNIEVLHKHSGIQKMEIQLLHEMRMLRNKVSHEHETLKRISSEQAEDYTSTAFKLIKILNSLDRKD</sequence>
<dbReference type="AlphaFoldDB" id="A0A317ZCI5"/>
<protein>
    <recommendedName>
        <fullName evidence="5">DUF4145 domain-containing protein</fullName>
    </recommendedName>
</protein>
<keyword evidence="2" id="KW-0812">Transmembrane</keyword>
<reference evidence="3 4" key="1">
    <citation type="submission" date="2018-05" db="EMBL/GenBank/DDBJ databases">
        <title>Coraliomargarita sinensis sp. nov., isolated from a marine solar saltern.</title>
        <authorList>
            <person name="Zhou L.Y."/>
        </authorList>
    </citation>
    <scope>NUCLEOTIDE SEQUENCE [LARGE SCALE GENOMIC DNA]</scope>
    <source>
        <strain evidence="3 4">WN38</strain>
    </source>
</reference>
<evidence type="ECO:0000256" key="2">
    <source>
        <dbReference type="SAM" id="Phobius"/>
    </source>
</evidence>
<keyword evidence="2" id="KW-1133">Transmembrane helix</keyword>
<dbReference type="InParanoid" id="A0A317ZCI5"/>
<accession>A0A317ZCI5</accession>
<name>A0A317ZCI5_9BACT</name>
<feature type="region of interest" description="Disordered" evidence="1">
    <location>
        <begin position="59"/>
        <end position="80"/>
    </location>
</feature>
<evidence type="ECO:0008006" key="5">
    <source>
        <dbReference type="Google" id="ProtNLM"/>
    </source>
</evidence>
<dbReference type="OrthoDB" id="2451600at2"/>